<dbReference type="Gene3D" id="3.40.50.300">
    <property type="entry name" value="P-loop containing nucleotide triphosphate hydrolases"/>
    <property type="match status" value="1"/>
</dbReference>
<gene>
    <name evidence="6" type="ORF">MOE73_16735</name>
</gene>
<evidence type="ECO:0000313" key="7">
    <source>
        <dbReference type="Proteomes" id="UP001066455"/>
    </source>
</evidence>
<dbReference type="PANTHER" id="PTHR42794">
    <property type="entry name" value="HEMIN IMPORT ATP-BINDING PROTEIN HMUV"/>
    <property type="match status" value="1"/>
</dbReference>
<organism evidence="6 7">
    <name type="scientific">Bacillus haynesii</name>
    <dbReference type="NCBI Taxonomy" id="1925021"/>
    <lineage>
        <taxon>Bacteria</taxon>
        <taxon>Bacillati</taxon>
        <taxon>Bacillota</taxon>
        <taxon>Bacilli</taxon>
        <taxon>Bacillales</taxon>
        <taxon>Bacillaceae</taxon>
        <taxon>Bacillus</taxon>
    </lineage>
</organism>
<dbReference type="RefSeq" id="WP_268305754.1">
    <property type="nucleotide sequence ID" value="NZ_JALAJL010000006.1"/>
</dbReference>
<dbReference type="InterPro" id="IPR003593">
    <property type="entry name" value="AAA+_ATPase"/>
</dbReference>
<dbReference type="SMART" id="SM00382">
    <property type="entry name" value="AAA"/>
    <property type="match status" value="1"/>
</dbReference>
<evidence type="ECO:0000313" key="6">
    <source>
        <dbReference type="EMBL" id="MCY9281712.1"/>
    </source>
</evidence>
<dbReference type="EMBL" id="JALAXI010000014">
    <property type="protein sequence ID" value="MCY9281712.1"/>
    <property type="molecule type" value="Genomic_DNA"/>
</dbReference>
<evidence type="ECO:0000256" key="4">
    <source>
        <dbReference type="ARBA" id="ARBA00022967"/>
    </source>
</evidence>
<dbReference type="InterPro" id="IPR027417">
    <property type="entry name" value="P-loop_NTPase"/>
</dbReference>
<dbReference type="FunFam" id="3.40.50.300:FF:000134">
    <property type="entry name" value="Iron-enterobactin ABC transporter ATP-binding protein"/>
    <property type="match status" value="1"/>
</dbReference>
<dbReference type="GO" id="GO:0005524">
    <property type="term" value="F:ATP binding"/>
    <property type="evidence" value="ECO:0007669"/>
    <property type="project" value="UniProtKB-KW"/>
</dbReference>
<keyword evidence="4" id="KW-1278">Translocase</keyword>
<dbReference type="PROSITE" id="PS50893">
    <property type="entry name" value="ABC_TRANSPORTER_2"/>
    <property type="match status" value="1"/>
</dbReference>
<dbReference type="SUPFAM" id="SSF52540">
    <property type="entry name" value="P-loop containing nucleoside triphosphate hydrolases"/>
    <property type="match status" value="1"/>
</dbReference>
<dbReference type="AlphaFoldDB" id="A0AA90EU09"/>
<keyword evidence="2" id="KW-0547">Nucleotide-binding</keyword>
<proteinExistence type="predicted"/>
<dbReference type="CDD" id="cd03214">
    <property type="entry name" value="ABC_Iron-Siderophores_B12_Hemin"/>
    <property type="match status" value="1"/>
</dbReference>
<evidence type="ECO:0000256" key="3">
    <source>
        <dbReference type="ARBA" id="ARBA00022840"/>
    </source>
</evidence>
<reference evidence="6" key="1">
    <citation type="submission" date="2022-02" db="EMBL/GenBank/DDBJ databases">
        <title>Crop Bioprotection Bacillus Genome Sequencing.</title>
        <authorList>
            <person name="Dunlap C."/>
        </authorList>
    </citation>
    <scope>NUCLEOTIDE SEQUENCE</scope>
    <source>
        <strain evidence="6">T20C14</strain>
    </source>
</reference>
<dbReference type="GO" id="GO:0016887">
    <property type="term" value="F:ATP hydrolysis activity"/>
    <property type="evidence" value="ECO:0007669"/>
    <property type="project" value="InterPro"/>
</dbReference>
<feature type="domain" description="ABC transporter" evidence="5">
    <location>
        <begin position="2"/>
        <end position="239"/>
    </location>
</feature>
<dbReference type="Pfam" id="PF00005">
    <property type="entry name" value="ABC_tran"/>
    <property type="match status" value="1"/>
</dbReference>
<accession>A0AA90EU09</accession>
<comment type="caution">
    <text evidence="6">The sequence shown here is derived from an EMBL/GenBank/DDBJ whole genome shotgun (WGS) entry which is preliminary data.</text>
</comment>
<evidence type="ECO:0000259" key="5">
    <source>
        <dbReference type="PROSITE" id="PS50893"/>
    </source>
</evidence>
<keyword evidence="3 6" id="KW-0067">ATP-binding</keyword>
<evidence type="ECO:0000256" key="2">
    <source>
        <dbReference type="ARBA" id="ARBA00022741"/>
    </source>
</evidence>
<dbReference type="PANTHER" id="PTHR42794:SF1">
    <property type="entry name" value="HEMIN IMPORT ATP-BINDING PROTEIN HMUV"/>
    <property type="match status" value="1"/>
</dbReference>
<evidence type="ECO:0000256" key="1">
    <source>
        <dbReference type="ARBA" id="ARBA00022448"/>
    </source>
</evidence>
<sequence>MIDVIRVSGGYGKTDVLQDISFAVKPGEFLGILGPNGSGKTTLLKMLSGTIAPRSGEVLLECRSVGAYQTKELARKMAVLPQKTEQAFSFTVEETVQFGRYAYQSGLFRQLTAEDHDIVKRVMKQTDTLRFAQKSIHELSGGEQQRVYLAQALAQEPEYLLLDEPTSFLDLSFQKSLLDLMKQETAASKLAVVGVFHDVNIASLYCDRLLLLKDGKAEVLDRPEAALSAERIGRVYDTGITALDHPQRANPQFTIKAKTIPQKTEPLFLKERIEQYLPHGIAFSADRPLRLLSPEGGFAWRRKLVFASGNNSGWPHDLSAFEDETLFIQHDAELADCHIVSSESGDLCIVGMKDTAGCLIMWVLVDGCLQDGQFVKAISTAANAAAQHHVPCGDVLVAATQSGRSADQDAFLIQIQNKTAACVKALID</sequence>
<dbReference type="Proteomes" id="UP001066455">
    <property type="component" value="Unassembled WGS sequence"/>
</dbReference>
<protein>
    <submittedName>
        <fullName evidence="6">ABC transporter ATP-binding protein</fullName>
    </submittedName>
</protein>
<keyword evidence="1" id="KW-0813">Transport</keyword>
<dbReference type="InterPro" id="IPR003439">
    <property type="entry name" value="ABC_transporter-like_ATP-bd"/>
</dbReference>
<name>A0AA90EU09_9BACI</name>